<name>A0ABS6U8N9_9PSEU</name>
<reference evidence="2 3" key="1">
    <citation type="submission" date="2020-11" db="EMBL/GenBank/DDBJ databases">
        <title>Pseudonocardia abyssalis sp. nov. and Pseudonocardia oceani sp. nov., description and phylogenomic analysis of two novel actinomycetes isolated from the deep Southern Ocean.</title>
        <authorList>
            <person name="Parra J."/>
        </authorList>
    </citation>
    <scope>NUCLEOTIDE SEQUENCE [LARGE SCALE GENOMIC DNA]</scope>
    <source>
        <strain evidence="3">KRD185</strain>
    </source>
</reference>
<comment type="caution">
    <text evidence="2">The sequence shown here is derived from an EMBL/GenBank/DDBJ whole genome shotgun (WGS) entry which is preliminary data.</text>
</comment>
<dbReference type="Pfam" id="PF18062">
    <property type="entry name" value="RE_AspBHI_N"/>
    <property type="match status" value="1"/>
</dbReference>
<evidence type="ECO:0000313" key="2">
    <source>
        <dbReference type="EMBL" id="MBW0128600.1"/>
    </source>
</evidence>
<evidence type="ECO:0000313" key="3">
    <source>
        <dbReference type="Proteomes" id="UP000694300"/>
    </source>
</evidence>
<gene>
    <name evidence="2" type="ORF">I4I82_13015</name>
</gene>
<organism evidence="2 3">
    <name type="scientific">Pseudonocardia oceani</name>
    <dbReference type="NCBI Taxonomy" id="2792013"/>
    <lineage>
        <taxon>Bacteria</taxon>
        <taxon>Bacillati</taxon>
        <taxon>Actinomycetota</taxon>
        <taxon>Actinomycetes</taxon>
        <taxon>Pseudonocardiales</taxon>
        <taxon>Pseudonocardiaceae</taxon>
        <taxon>Pseudonocardia</taxon>
    </lineage>
</organism>
<evidence type="ECO:0000259" key="1">
    <source>
        <dbReference type="Pfam" id="PF18062"/>
    </source>
</evidence>
<proteinExistence type="predicted"/>
<dbReference type="InterPro" id="IPR041409">
    <property type="entry name" value="RE_AspBHI_N"/>
</dbReference>
<protein>
    <recommendedName>
        <fullName evidence="1">Restriction endonuclease AspBHI N-terminal domain-containing protein</fullName>
    </recommendedName>
</protein>
<dbReference type="EMBL" id="JADQDF010000001">
    <property type="protein sequence ID" value="MBW0128600.1"/>
    <property type="molecule type" value="Genomic_DNA"/>
</dbReference>
<dbReference type="Proteomes" id="UP000694300">
    <property type="component" value="Unassembled WGS sequence"/>
</dbReference>
<sequence>MADDPLARLLPVGNQGGFRYSGSPRKGTVRLAVLYTTGAEPDWPDVLDPQTGVFTYYGDNRSPGHELHDTRRWGNLLLRDAFDWSHESANARRRIPPILLFEKAAPGRRIMFRGLLAPGASGLSSDDELQAIWRSTGGRRFQNYRARFTVLDVARSRPAGWCNSVRGVSAVQIMPSSVPGWPAPLGLWGR</sequence>
<feature type="domain" description="Restriction endonuclease AspBHI N-terminal" evidence="1">
    <location>
        <begin position="2"/>
        <end position="165"/>
    </location>
</feature>
<keyword evidence="3" id="KW-1185">Reference proteome</keyword>
<accession>A0ABS6U8N9</accession>